<evidence type="ECO:0000256" key="3">
    <source>
        <dbReference type="ARBA" id="ARBA00023082"/>
    </source>
</evidence>
<dbReference type="Gene3D" id="1.10.10.10">
    <property type="entry name" value="Winged helix-like DNA-binding domain superfamily/Winged helix DNA-binding domain"/>
    <property type="match status" value="1"/>
</dbReference>
<dbReference type="RefSeq" id="WP_191618702.1">
    <property type="nucleotide sequence ID" value="NZ_JACYFG010000051.1"/>
</dbReference>
<dbReference type="GO" id="GO:0016987">
    <property type="term" value="F:sigma factor activity"/>
    <property type="evidence" value="ECO:0007669"/>
    <property type="project" value="UniProtKB-KW"/>
</dbReference>
<evidence type="ECO:0000256" key="4">
    <source>
        <dbReference type="ARBA" id="ARBA00023163"/>
    </source>
</evidence>
<dbReference type="SUPFAM" id="SSF88659">
    <property type="entry name" value="Sigma3 and sigma4 domains of RNA polymerase sigma factors"/>
    <property type="match status" value="1"/>
</dbReference>
<dbReference type="InterPro" id="IPR039425">
    <property type="entry name" value="RNA_pol_sigma-70-like"/>
</dbReference>
<dbReference type="Gene3D" id="1.10.1740.10">
    <property type="match status" value="1"/>
</dbReference>
<comment type="similarity">
    <text evidence="1">Belongs to the sigma-70 factor family. ECF subfamily.</text>
</comment>
<evidence type="ECO:0000313" key="7">
    <source>
        <dbReference type="Proteomes" id="UP000622317"/>
    </source>
</evidence>
<evidence type="ECO:0000259" key="5">
    <source>
        <dbReference type="PROSITE" id="PS50943"/>
    </source>
</evidence>
<keyword evidence="3" id="KW-0731">Sigma factor</keyword>
<comment type="caution">
    <text evidence="6">The sequence shown here is derived from an EMBL/GenBank/DDBJ whole genome shotgun (WGS) entry which is preliminary data.</text>
</comment>
<dbReference type="InterPro" id="IPR013324">
    <property type="entry name" value="RNA_pol_sigma_r3/r4-like"/>
</dbReference>
<proteinExistence type="inferred from homology"/>
<evidence type="ECO:0000256" key="1">
    <source>
        <dbReference type="ARBA" id="ARBA00010641"/>
    </source>
</evidence>
<dbReference type="InterPro" id="IPR013249">
    <property type="entry name" value="RNA_pol_sigma70_r4_t2"/>
</dbReference>
<dbReference type="NCBIfam" id="TIGR02937">
    <property type="entry name" value="sigma70-ECF"/>
    <property type="match status" value="1"/>
</dbReference>
<gene>
    <name evidence="6" type="ORF">IEN85_19100</name>
</gene>
<dbReference type="PANTHER" id="PTHR43133:SF63">
    <property type="entry name" value="RNA POLYMERASE SIGMA FACTOR FECI-RELATED"/>
    <property type="match status" value="1"/>
</dbReference>
<dbReference type="Pfam" id="PF08281">
    <property type="entry name" value="Sigma70_r4_2"/>
    <property type="match status" value="1"/>
</dbReference>
<evidence type="ECO:0000313" key="6">
    <source>
        <dbReference type="EMBL" id="MBD5781617.1"/>
    </source>
</evidence>
<dbReference type="SUPFAM" id="SSF88946">
    <property type="entry name" value="Sigma2 domain of RNA polymerase sigma factors"/>
    <property type="match status" value="1"/>
</dbReference>
<keyword evidence="7" id="KW-1185">Reference proteome</keyword>
<dbReference type="InterPro" id="IPR001387">
    <property type="entry name" value="Cro/C1-type_HTH"/>
</dbReference>
<dbReference type="Pfam" id="PF04542">
    <property type="entry name" value="Sigma70_r2"/>
    <property type="match status" value="1"/>
</dbReference>
<dbReference type="InterPro" id="IPR013325">
    <property type="entry name" value="RNA_pol_sigma_r2"/>
</dbReference>
<dbReference type="GO" id="GO:0006352">
    <property type="term" value="P:DNA-templated transcription initiation"/>
    <property type="evidence" value="ECO:0007669"/>
    <property type="project" value="InterPro"/>
</dbReference>
<reference evidence="6" key="1">
    <citation type="submission" date="2020-09" db="EMBL/GenBank/DDBJ databases">
        <title>Pelagicoccus enzymogenes sp. nov. with an EPS production, isolated from marine sediment.</title>
        <authorList>
            <person name="Feng X."/>
        </authorList>
    </citation>
    <scope>NUCLEOTIDE SEQUENCE</scope>
    <source>
        <strain evidence="6">NFK12</strain>
    </source>
</reference>
<dbReference type="EMBL" id="JACYFG010000051">
    <property type="protein sequence ID" value="MBD5781617.1"/>
    <property type="molecule type" value="Genomic_DNA"/>
</dbReference>
<protein>
    <submittedName>
        <fullName evidence="6">RNA polymerase sigma factor</fullName>
    </submittedName>
</protein>
<evidence type="ECO:0000256" key="2">
    <source>
        <dbReference type="ARBA" id="ARBA00023015"/>
    </source>
</evidence>
<accession>A0A927IGW5</accession>
<dbReference type="PROSITE" id="PS50943">
    <property type="entry name" value="HTH_CROC1"/>
    <property type="match status" value="1"/>
</dbReference>
<dbReference type="Proteomes" id="UP000622317">
    <property type="component" value="Unassembled WGS sequence"/>
</dbReference>
<sequence length="179" mass="20803">MTDDSSEQQRWFREQLEPHESKLRAWLRSRFPSELDVDDIIQESYLKVLRAKEGVVMENPKAFWFATARNLALDHVRHPRLARTEHMDREEYLEFEDNSLSVPETVSRNQELEILTRAVQSLPKRCRQVVTLAKIYGLSQREVARKLGISENTVSNQLTIGVRKCVDFAVVYRGGKGCI</sequence>
<keyword evidence="2" id="KW-0805">Transcription regulation</keyword>
<organism evidence="6 7">
    <name type="scientific">Pelagicoccus enzymogenes</name>
    <dbReference type="NCBI Taxonomy" id="2773457"/>
    <lineage>
        <taxon>Bacteria</taxon>
        <taxon>Pseudomonadati</taxon>
        <taxon>Verrucomicrobiota</taxon>
        <taxon>Opitutia</taxon>
        <taxon>Puniceicoccales</taxon>
        <taxon>Pelagicoccaceae</taxon>
        <taxon>Pelagicoccus</taxon>
    </lineage>
</organism>
<feature type="domain" description="HTH cro/C1-type" evidence="5">
    <location>
        <begin position="137"/>
        <end position="156"/>
    </location>
</feature>
<dbReference type="GO" id="GO:0003677">
    <property type="term" value="F:DNA binding"/>
    <property type="evidence" value="ECO:0007669"/>
    <property type="project" value="InterPro"/>
</dbReference>
<dbReference type="InterPro" id="IPR014284">
    <property type="entry name" value="RNA_pol_sigma-70_dom"/>
</dbReference>
<name>A0A927IGW5_9BACT</name>
<keyword evidence="4" id="KW-0804">Transcription</keyword>
<dbReference type="InterPro" id="IPR007627">
    <property type="entry name" value="RNA_pol_sigma70_r2"/>
</dbReference>
<dbReference type="InterPro" id="IPR036388">
    <property type="entry name" value="WH-like_DNA-bd_sf"/>
</dbReference>
<dbReference type="PANTHER" id="PTHR43133">
    <property type="entry name" value="RNA POLYMERASE ECF-TYPE SIGMA FACTO"/>
    <property type="match status" value="1"/>
</dbReference>
<dbReference type="AlphaFoldDB" id="A0A927IGW5"/>